<evidence type="ECO:0000259" key="2">
    <source>
        <dbReference type="Pfam" id="PF07985"/>
    </source>
</evidence>
<dbReference type="InterPro" id="IPR040044">
    <property type="entry name" value="SRR1L"/>
</dbReference>
<dbReference type="OrthoDB" id="551431at2759"/>
<feature type="domain" description="SRR1-like" evidence="2">
    <location>
        <begin position="70"/>
        <end position="233"/>
    </location>
</feature>
<evidence type="ECO:0000313" key="3">
    <source>
        <dbReference type="Proteomes" id="UP000515158"/>
    </source>
</evidence>
<dbReference type="GO" id="GO:0005737">
    <property type="term" value="C:cytoplasm"/>
    <property type="evidence" value="ECO:0007669"/>
    <property type="project" value="TreeGrafter"/>
</dbReference>
<protein>
    <submittedName>
        <fullName evidence="4 5">SRR1-like protein</fullName>
    </submittedName>
</protein>
<evidence type="ECO:0000313" key="5">
    <source>
        <dbReference type="RefSeq" id="XP_034244204.1"/>
    </source>
</evidence>
<evidence type="ECO:0000313" key="4">
    <source>
        <dbReference type="RefSeq" id="XP_034244203.1"/>
    </source>
</evidence>
<reference evidence="4 5" key="1">
    <citation type="submission" date="2025-04" db="UniProtKB">
        <authorList>
            <consortium name="RefSeq"/>
        </authorList>
    </citation>
    <scope>IDENTIFICATION</scope>
    <source>
        <tissue evidence="4 5">Total insect</tissue>
    </source>
</reference>
<dbReference type="AlphaFoldDB" id="A0A6P8ZPJ3"/>
<dbReference type="PANTHER" id="PTHR28626">
    <property type="entry name" value="SRR1-LIKE PROTEIN"/>
    <property type="match status" value="1"/>
</dbReference>
<proteinExistence type="inferred from homology"/>
<dbReference type="Proteomes" id="UP000515158">
    <property type="component" value="Unplaced"/>
</dbReference>
<name>A0A6P8ZPJ3_THRPL</name>
<dbReference type="Pfam" id="PF07985">
    <property type="entry name" value="SRR1"/>
    <property type="match status" value="1"/>
</dbReference>
<dbReference type="InterPro" id="IPR012942">
    <property type="entry name" value="SRR1-like"/>
</dbReference>
<dbReference type="RefSeq" id="XP_034244203.1">
    <property type="nucleotide sequence ID" value="XM_034388312.1"/>
</dbReference>
<dbReference type="GO" id="GO:0005634">
    <property type="term" value="C:nucleus"/>
    <property type="evidence" value="ECO:0007669"/>
    <property type="project" value="TreeGrafter"/>
</dbReference>
<accession>A0A6P8ZPJ3</accession>
<organism evidence="5">
    <name type="scientific">Thrips palmi</name>
    <name type="common">Melon thrips</name>
    <dbReference type="NCBI Taxonomy" id="161013"/>
    <lineage>
        <taxon>Eukaryota</taxon>
        <taxon>Metazoa</taxon>
        <taxon>Ecdysozoa</taxon>
        <taxon>Arthropoda</taxon>
        <taxon>Hexapoda</taxon>
        <taxon>Insecta</taxon>
        <taxon>Pterygota</taxon>
        <taxon>Neoptera</taxon>
        <taxon>Paraneoptera</taxon>
        <taxon>Thysanoptera</taxon>
        <taxon>Terebrantia</taxon>
        <taxon>Thripoidea</taxon>
        <taxon>Thripidae</taxon>
        <taxon>Thrips</taxon>
    </lineage>
</organism>
<dbReference type="GeneID" id="117646930"/>
<sequence length="269" mass="31053">MSCDEFKLVTSRRRGKNSKRAASKPVQFNKQGETDTIVNIEKELQKIINARSTLDETPFKEGVQNILQNALDLRGEISIAEIICYGLGHFTECSIARYQLALLLSVKELFKGIIYVHDPIFHTSEVNILKELGFIIIEENEEGKRELSTSGTTFLYLPHCPKQLVNNFLWKNWGPRLKDCIIFGNSFSSIVERQTLTDQRLTYFLAKIQPYVEEYPIDNNFKFLDVFNDTSVHVFSEHKLSQLLPTFWSENRAEPVYPDSDLELILKKP</sequence>
<dbReference type="PANTHER" id="PTHR28626:SF3">
    <property type="entry name" value="SRR1-LIKE PROTEIN"/>
    <property type="match status" value="1"/>
</dbReference>
<keyword evidence="3" id="KW-1185">Reference proteome</keyword>
<dbReference type="KEGG" id="tpal:117646930"/>
<gene>
    <name evidence="4 5" type="primary">LOC117646930</name>
</gene>
<dbReference type="RefSeq" id="XP_034244204.1">
    <property type="nucleotide sequence ID" value="XM_034388313.1"/>
</dbReference>
<evidence type="ECO:0000256" key="1">
    <source>
        <dbReference type="ARBA" id="ARBA00009856"/>
    </source>
</evidence>
<comment type="similarity">
    <text evidence="1">Belongs to the SRR1 family.</text>
</comment>